<dbReference type="PANTHER" id="PTHR30055">
    <property type="entry name" value="HTH-TYPE TRANSCRIPTIONAL REGULATOR RUTR"/>
    <property type="match status" value="1"/>
</dbReference>
<proteinExistence type="predicted"/>
<reference evidence="6 7" key="1">
    <citation type="submission" date="2014-05" db="EMBL/GenBank/DDBJ databases">
        <title>Draft genome sequence of Amycolatopsis rifamycinica DSM 46095.</title>
        <authorList>
            <person name="Lal R."/>
            <person name="Saxena A."/>
            <person name="Kumari R."/>
            <person name="Mukherjee U."/>
            <person name="Singh P."/>
            <person name="Sangwan N."/>
            <person name="Mahato N.K."/>
        </authorList>
    </citation>
    <scope>NUCLEOTIDE SEQUENCE [LARGE SCALE GENOMIC DNA]</scope>
    <source>
        <strain evidence="6 7">DSM 46095</strain>
    </source>
</reference>
<dbReference type="InterPro" id="IPR001647">
    <property type="entry name" value="HTH_TetR"/>
</dbReference>
<dbReference type="Proteomes" id="UP000027345">
    <property type="component" value="Unassembled WGS sequence"/>
</dbReference>
<dbReference type="STRING" id="287986.DV20_31770"/>
<dbReference type="GO" id="GO:0000976">
    <property type="term" value="F:transcription cis-regulatory region binding"/>
    <property type="evidence" value="ECO:0007669"/>
    <property type="project" value="TreeGrafter"/>
</dbReference>
<evidence type="ECO:0000256" key="3">
    <source>
        <dbReference type="ARBA" id="ARBA00023163"/>
    </source>
</evidence>
<dbReference type="Gene3D" id="1.10.357.10">
    <property type="entry name" value="Tetracycline Repressor, domain 2"/>
    <property type="match status" value="1"/>
</dbReference>
<dbReference type="Pfam" id="PF21597">
    <property type="entry name" value="TetR_C_43"/>
    <property type="match status" value="1"/>
</dbReference>
<dbReference type="InterPro" id="IPR049445">
    <property type="entry name" value="TetR_SbtR-like_C"/>
</dbReference>
<sequence>MTTSSRRLRSDAVRNRERVLAAAEDEFAEQGIEASVSDIARRAGVAKGTVFSHFATKEDLIVAVVANHLAELKEVAERLGKAPDPGAALLEFLTVAGDRRRQRDLTFLMSASADDATVTEIRNRLHADVTTLVDRARAAGAIRHDITGTDVFLLICAPVHVVENLPGAPSDLWLRYLAIIFDGLRPEGASPLPRPAPDWS</sequence>
<dbReference type="InterPro" id="IPR023772">
    <property type="entry name" value="DNA-bd_HTH_TetR-type_CS"/>
</dbReference>
<dbReference type="EMBL" id="JMQI01000064">
    <property type="protein sequence ID" value="KDN18422.1"/>
    <property type="molecule type" value="Genomic_DNA"/>
</dbReference>
<dbReference type="GO" id="GO:0003700">
    <property type="term" value="F:DNA-binding transcription factor activity"/>
    <property type="evidence" value="ECO:0007669"/>
    <property type="project" value="TreeGrafter"/>
</dbReference>
<dbReference type="PROSITE" id="PS50977">
    <property type="entry name" value="HTH_TETR_2"/>
    <property type="match status" value="1"/>
</dbReference>
<dbReference type="PANTHER" id="PTHR30055:SF234">
    <property type="entry name" value="HTH-TYPE TRANSCRIPTIONAL REGULATOR BETI"/>
    <property type="match status" value="1"/>
</dbReference>
<dbReference type="OrthoDB" id="3192968at2"/>
<evidence type="ECO:0000256" key="2">
    <source>
        <dbReference type="ARBA" id="ARBA00023125"/>
    </source>
</evidence>
<evidence type="ECO:0000313" key="7">
    <source>
        <dbReference type="Proteomes" id="UP000027345"/>
    </source>
</evidence>
<name>A0A066TXV2_9PSEU</name>
<accession>A0A066TXV2</accession>
<keyword evidence="1" id="KW-0805">Transcription regulation</keyword>
<dbReference type="AlphaFoldDB" id="A0A066TXV2"/>
<protein>
    <submittedName>
        <fullName evidence="6">TetR family transcriptional regulator</fullName>
    </submittedName>
</protein>
<dbReference type="PROSITE" id="PS01081">
    <property type="entry name" value="HTH_TETR_1"/>
    <property type="match status" value="1"/>
</dbReference>
<evidence type="ECO:0000313" key="6">
    <source>
        <dbReference type="EMBL" id="KDN18422.1"/>
    </source>
</evidence>
<comment type="caution">
    <text evidence="6">The sequence shown here is derived from an EMBL/GenBank/DDBJ whole genome shotgun (WGS) entry which is preliminary data.</text>
</comment>
<keyword evidence="7" id="KW-1185">Reference proteome</keyword>
<organism evidence="6 7">
    <name type="scientific">Amycolatopsis rifamycinica</name>
    <dbReference type="NCBI Taxonomy" id="287986"/>
    <lineage>
        <taxon>Bacteria</taxon>
        <taxon>Bacillati</taxon>
        <taxon>Actinomycetota</taxon>
        <taxon>Actinomycetes</taxon>
        <taxon>Pseudonocardiales</taxon>
        <taxon>Pseudonocardiaceae</taxon>
        <taxon>Amycolatopsis</taxon>
    </lineage>
</organism>
<dbReference type="PRINTS" id="PR00455">
    <property type="entry name" value="HTHTETR"/>
</dbReference>
<evidence type="ECO:0000256" key="4">
    <source>
        <dbReference type="PROSITE-ProRule" id="PRU00335"/>
    </source>
</evidence>
<dbReference type="RefSeq" id="WP_043786558.1">
    <property type="nucleotide sequence ID" value="NZ_JMQI01000064.1"/>
</dbReference>
<keyword evidence="3" id="KW-0804">Transcription</keyword>
<dbReference type="InterPro" id="IPR009057">
    <property type="entry name" value="Homeodomain-like_sf"/>
</dbReference>
<feature type="DNA-binding region" description="H-T-H motif" evidence="4">
    <location>
        <begin position="35"/>
        <end position="54"/>
    </location>
</feature>
<dbReference type="SUPFAM" id="SSF48498">
    <property type="entry name" value="Tetracyclin repressor-like, C-terminal domain"/>
    <property type="match status" value="1"/>
</dbReference>
<evidence type="ECO:0000256" key="1">
    <source>
        <dbReference type="ARBA" id="ARBA00023015"/>
    </source>
</evidence>
<keyword evidence="2 4" id="KW-0238">DNA-binding</keyword>
<dbReference type="InterPro" id="IPR036271">
    <property type="entry name" value="Tet_transcr_reg_TetR-rel_C_sf"/>
</dbReference>
<dbReference type="Pfam" id="PF00440">
    <property type="entry name" value="TetR_N"/>
    <property type="match status" value="1"/>
</dbReference>
<gene>
    <name evidence="6" type="ORF">DV20_31770</name>
</gene>
<feature type="domain" description="HTH tetR-type" evidence="5">
    <location>
        <begin position="13"/>
        <end position="72"/>
    </location>
</feature>
<evidence type="ECO:0000259" key="5">
    <source>
        <dbReference type="PROSITE" id="PS50977"/>
    </source>
</evidence>
<dbReference type="eggNOG" id="COG1309">
    <property type="taxonomic scope" value="Bacteria"/>
</dbReference>
<dbReference type="InterPro" id="IPR050109">
    <property type="entry name" value="HTH-type_TetR-like_transc_reg"/>
</dbReference>
<dbReference type="SUPFAM" id="SSF46689">
    <property type="entry name" value="Homeodomain-like"/>
    <property type="match status" value="1"/>
</dbReference>